<gene>
    <name evidence="4" type="ORF">JHL22_01105</name>
</gene>
<sequence length="197" mass="21951">MSINQQRRLVLSGLGVMPLVLMGCGKEESLKVHATDITGVNFGREFNLQDATGKRWTLNDFNGKALMMFFGFTQCPDVCPTALARAVEINSLLGKDAERLQVVFVTIDPERDIPEMLAAYTQAFDPGFLGLTGTPEEIAKIAKEFRIYYKKVPTGSSYTMDHSALSYVFDPKGKLRMSVSHQQSAEECAEDIRQLLF</sequence>
<organism evidence="4 5">
    <name type="scientific">Advenella mandrilli</name>
    <dbReference type="NCBI Taxonomy" id="2800330"/>
    <lineage>
        <taxon>Bacteria</taxon>
        <taxon>Pseudomonadati</taxon>
        <taxon>Pseudomonadota</taxon>
        <taxon>Betaproteobacteria</taxon>
        <taxon>Burkholderiales</taxon>
        <taxon>Alcaligenaceae</taxon>
    </lineage>
</organism>
<evidence type="ECO:0000256" key="2">
    <source>
        <dbReference type="ARBA" id="ARBA00023008"/>
    </source>
</evidence>
<dbReference type="PANTHER" id="PTHR12151:SF25">
    <property type="entry name" value="LINALOOL DEHYDRATASE_ISOMERASE DOMAIN-CONTAINING PROTEIN"/>
    <property type="match status" value="1"/>
</dbReference>
<reference evidence="4 5" key="1">
    <citation type="submission" date="2020-12" db="EMBL/GenBank/DDBJ databases">
        <authorList>
            <person name="Lu T."/>
            <person name="Wang Q."/>
            <person name="Han X."/>
        </authorList>
    </citation>
    <scope>NUCLEOTIDE SEQUENCE [LARGE SCALE GENOMIC DNA]</scope>
    <source>
        <strain evidence="4 5">WQ 585</strain>
    </source>
</reference>
<evidence type="ECO:0000256" key="1">
    <source>
        <dbReference type="ARBA" id="ARBA00010996"/>
    </source>
</evidence>
<dbReference type="PROSITE" id="PS51352">
    <property type="entry name" value="THIOREDOXIN_2"/>
    <property type="match status" value="1"/>
</dbReference>
<dbReference type="Proteomes" id="UP000635316">
    <property type="component" value="Unassembled WGS sequence"/>
</dbReference>
<proteinExistence type="inferred from homology"/>
<evidence type="ECO:0000259" key="3">
    <source>
        <dbReference type="PROSITE" id="PS51352"/>
    </source>
</evidence>
<dbReference type="InterPro" id="IPR036249">
    <property type="entry name" value="Thioredoxin-like_sf"/>
</dbReference>
<name>A0ABS1E891_9BURK</name>
<dbReference type="SUPFAM" id="SSF52833">
    <property type="entry name" value="Thioredoxin-like"/>
    <property type="match status" value="1"/>
</dbReference>
<dbReference type="Pfam" id="PF02630">
    <property type="entry name" value="SCO1-SenC"/>
    <property type="match status" value="1"/>
</dbReference>
<keyword evidence="5" id="KW-1185">Reference proteome</keyword>
<comment type="caution">
    <text evidence="4">The sequence shown here is derived from an EMBL/GenBank/DDBJ whole genome shotgun (WGS) entry which is preliminary data.</text>
</comment>
<feature type="domain" description="Thioredoxin" evidence="3">
    <location>
        <begin position="37"/>
        <end position="197"/>
    </location>
</feature>
<accession>A0ABS1E891</accession>
<dbReference type="CDD" id="cd02968">
    <property type="entry name" value="SCO"/>
    <property type="match status" value="1"/>
</dbReference>
<dbReference type="InterPro" id="IPR003782">
    <property type="entry name" value="SCO1/SenC"/>
</dbReference>
<dbReference type="PROSITE" id="PS51257">
    <property type="entry name" value="PROKAR_LIPOPROTEIN"/>
    <property type="match status" value="1"/>
</dbReference>
<evidence type="ECO:0000313" key="5">
    <source>
        <dbReference type="Proteomes" id="UP000635316"/>
    </source>
</evidence>
<evidence type="ECO:0000313" key="4">
    <source>
        <dbReference type="EMBL" id="MBK1779807.1"/>
    </source>
</evidence>
<dbReference type="RefSeq" id="WP_200232903.1">
    <property type="nucleotide sequence ID" value="NZ_JAENGP010000001.1"/>
</dbReference>
<dbReference type="PANTHER" id="PTHR12151">
    <property type="entry name" value="ELECTRON TRANSPORT PROTIN SCO1/SENC FAMILY MEMBER"/>
    <property type="match status" value="1"/>
</dbReference>
<dbReference type="InterPro" id="IPR013766">
    <property type="entry name" value="Thioredoxin_domain"/>
</dbReference>
<dbReference type="EMBL" id="JAENGP010000001">
    <property type="protein sequence ID" value="MBK1779807.1"/>
    <property type="molecule type" value="Genomic_DNA"/>
</dbReference>
<keyword evidence="2" id="KW-0186">Copper</keyword>
<comment type="similarity">
    <text evidence="1">Belongs to the SCO1/2 family.</text>
</comment>
<dbReference type="Gene3D" id="3.40.30.10">
    <property type="entry name" value="Glutaredoxin"/>
    <property type="match status" value="1"/>
</dbReference>
<protein>
    <submittedName>
        <fullName evidence="4">SCO family protein</fullName>
    </submittedName>
</protein>